<evidence type="ECO:0000256" key="2">
    <source>
        <dbReference type="ARBA" id="ARBA00012923"/>
    </source>
</evidence>
<comment type="catalytic activity">
    <reaction evidence="5">
        <text>N-terminal glycyl-[protein] + tetradecanoyl-CoA = N-tetradecanoylglycyl-[protein] + CoA + H(+)</text>
        <dbReference type="Rhea" id="RHEA:15521"/>
        <dbReference type="Rhea" id="RHEA-COMP:12666"/>
        <dbReference type="Rhea" id="RHEA-COMP:12667"/>
        <dbReference type="ChEBI" id="CHEBI:15378"/>
        <dbReference type="ChEBI" id="CHEBI:57287"/>
        <dbReference type="ChEBI" id="CHEBI:57385"/>
        <dbReference type="ChEBI" id="CHEBI:64723"/>
        <dbReference type="ChEBI" id="CHEBI:133050"/>
        <dbReference type="EC" id="2.3.1.97"/>
    </reaction>
</comment>
<dbReference type="EMBL" id="CAJFDI010000003">
    <property type="protein sequence ID" value="CAD5220801.1"/>
    <property type="molecule type" value="Genomic_DNA"/>
</dbReference>
<proteinExistence type="inferred from homology"/>
<keyword evidence="3 5" id="KW-0808">Transferase</keyword>
<name>A0A811L064_BURXY</name>
<gene>
    <name evidence="10" type="ORF">BXYJ_LOCUS6360</name>
</gene>
<evidence type="ECO:0000256" key="4">
    <source>
        <dbReference type="ARBA" id="ARBA00023315"/>
    </source>
</evidence>
<sequence>MSDPTENGKNVEEKNGGNEDVPTNSSAIVPDTHAELIKKIQELQLAMSGNRDFSEAKHHNYAFWGTQPVPKLEENVTENTYIEAPIPLDKIRKEPYTLPTGFSWCNVDLLNDDELTELYKLLSDNYVEDDESLFRFDYSKEFFKWALLPPGWKSEWHCGVRASKTNKLLAFIAAVPCKIKVRDAEIDMVEINFLCVHKNLRSKRLTPVLVKEITRRVNLTGIFQAAYTAGVILPKPITTSRYWHRSLNPKKLIECRFSCLGRNMTMQRTIKYYKLRNEPVHKVIRLEKRHLKGAYQLLTNYLSKFLLHPVFSKKEFDHYFLPRDQVIYSYVIEKDNVVTDFISFYSLPSTVVNNSQHKKIVAAYSFYNVATSVSLTELMGDALICAHQDGFDVFNALDLMDNKVFLSDLKFGIGDGNLQYYLYNWKSPEMSPEESCAIMLIDIIWRFSFPETMYFAT</sequence>
<keyword evidence="11" id="KW-1185">Reference proteome</keyword>
<dbReference type="InterPro" id="IPR000903">
    <property type="entry name" value="NMT"/>
</dbReference>
<feature type="domain" description="Glycylpeptide N-tetradecanoyltransferase C-terminal" evidence="9">
    <location>
        <begin position="254"/>
        <end position="432"/>
    </location>
</feature>
<evidence type="ECO:0000259" key="9">
    <source>
        <dbReference type="Pfam" id="PF02799"/>
    </source>
</evidence>
<dbReference type="GO" id="GO:0004379">
    <property type="term" value="F:glycylpeptide N-tetradecanoyltransferase activity"/>
    <property type="evidence" value="ECO:0007669"/>
    <property type="project" value="UniProtKB-EC"/>
</dbReference>
<dbReference type="EMBL" id="CAJFCV020000003">
    <property type="protein sequence ID" value="CAG9107179.1"/>
    <property type="molecule type" value="Genomic_DNA"/>
</dbReference>
<protein>
    <recommendedName>
        <fullName evidence="2 5">Glycylpeptide N-tetradecanoyltransferase</fullName>
        <ecNumber evidence="2 5">2.3.1.97</ecNumber>
    </recommendedName>
</protein>
<dbReference type="InterPro" id="IPR022677">
    <property type="entry name" value="NMT_C"/>
</dbReference>
<organism evidence="10 11">
    <name type="scientific">Bursaphelenchus xylophilus</name>
    <name type="common">Pinewood nematode worm</name>
    <name type="synonym">Aphelenchoides xylophilus</name>
    <dbReference type="NCBI Taxonomy" id="6326"/>
    <lineage>
        <taxon>Eukaryota</taxon>
        <taxon>Metazoa</taxon>
        <taxon>Ecdysozoa</taxon>
        <taxon>Nematoda</taxon>
        <taxon>Chromadorea</taxon>
        <taxon>Rhabditida</taxon>
        <taxon>Tylenchina</taxon>
        <taxon>Tylenchomorpha</taxon>
        <taxon>Aphelenchoidea</taxon>
        <taxon>Aphelenchoididae</taxon>
        <taxon>Bursaphelenchus</taxon>
    </lineage>
</organism>
<comment type="similarity">
    <text evidence="1 6">Belongs to the NMT family.</text>
</comment>
<dbReference type="OrthoDB" id="60315at2759"/>
<dbReference type="Gene3D" id="3.40.630.170">
    <property type="match status" value="1"/>
</dbReference>
<evidence type="ECO:0000256" key="6">
    <source>
        <dbReference type="RuleBase" id="RU004178"/>
    </source>
</evidence>
<feature type="region of interest" description="Disordered" evidence="7">
    <location>
        <begin position="1"/>
        <end position="28"/>
    </location>
</feature>
<dbReference type="AlphaFoldDB" id="A0A811L064"/>
<dbReference type="SMR" id="A0A811L064"/>
<evidence type="ECO:0000313" key="11">
    <source>
        <dbReference type="Proteomes" id="UP000659654"/>
    </source>
</evidence>
<accession>A0A811L064</accession>
<reference evidence="10" key="1">
    <citation type="submission" date="2020-09" db="EMBL/GenBank/DDBJ databases">
        <authorList>
            <person name="Kikuchi T."/>
        </authorList>
    </citation>
    <scope>NUCLEOTIDE SEQUENCE</scope>
    <source>
        <strain evidence="10">Ka4C1</strain>
    </source>
</reference>
<dbReference type="PANTHER" id="PTHR11377">
    <property type="entry name" value="N-MYRISTOYL TRANSFERASE"/>
    <property type="match status" value="1"/>
</dbReference>
<dbReference type="InterPro" id="IPR022678">
    <property type="entry name" value="NMT_CS"/>
</dbReference>
<dbReference type="Pfam" id="PF02799">
    <property type="entry name" value="NMT_C"/>
    <property type="match status" value="1"/>
</dbReference>
<keyword evidence="4 5" id="KW-0012">Acyltransferase</keyword>
<dbReference type="Proteomes" id="UP000582659">
    <property type="component" value="Unassembled WGS sequence"/>
</dbReference>
<evidence type="ECO:0000256" key="7">
    <source>
        <dbReference type="SAM" id="MobiDB-lite"/>
    </source>
</evidence>
<dbReference type="FunFam" id="3.40.630.170:FF:000001">
    <property type="entry name" value="Glycylpeptide N-tetradecanoyltransferase"/>
    <property type="match status" value="1"/>
</dbReference>
<dbReference type="GO" id="GO:0005737">
    <property type="term" value="C:cytoplasm"/>
    <property type="evidence" value="ECO:0007669"/>
    <property type="project" value="TreeGrafter"/>
</dbReference>
<dbReference type="FunFam" id="3.40.630.30:FF:000042">
    <property type="entry name" value="Glycylpeptide N-tetradecanoyltransferase"/>
    <property type="match status" value="1"/>
</dbReference>
<comment type="caution">
    <text evidence="10">The sequence shown here is derived from an EMBL/GenBank/DDBJ whole genome shotgun (WGS) entry which is preliminary data.</text>
</comment>
<dbReference type="PANTHER" id="PTHR11377:SF5">
    <property type="entry name" value="GLYCYLPEPTIDE N-TETRADECANOYLTRANSFERASE"/>
    <property type="match status" value="1"/>
</dbReference>
<comment type="function">
    <text evidence="5">Adds a myristoyl group to the N-terminal glycine residue of certain cellular proteins.</text>
</comment>
<dbReference type="InterPro" id="IPR016181">
    <property type="entry name" value="Acyl_CoA_acyltransferase"/>
</dbReference>
<dbReference type="Proteomes" id="UP000659654">
    <property type="component" value="Unassembled WGS sequence"/>
</dbReference>
<evidence type="ECO:0000259" key="8">
    <source>
        <dbReference type="Pfam" id="PF01233"/>
    </source>
</evidence>
<dbReference type="PIRSF" id="PIRSF015892">
    <property type="entry name" value="N-myristl_transf"/>
    <property type="match status" value="1"/>
</dbReference>
<dbReference type="EC" id="2.3.1.97" evidence="2 5"/>
<evidence type="ECO:0000313" key="10">
    <source>
        <dbReference type="EMBL" id="CAD5220801.1"/>
    </source>
</evidence>
<evidence type="ECO:0000256" key="1">
    <source>
        <dbReference type="ARBA" id="ARBA00009469"/>
    </source>
</evidence>
<dbReference type="SUPFAM" id="SSF55729">
    <property type="entry name" value="Acyl-CoA N-acyltransferases (Nat)"/>
    <property type="match status" value="2"/>
</dbReference>
<evidence type="ECO:0000256" key="3">
    <source>
        <dbReference type="ARBA" id="ARBA00022679"/>
    </source>
</evidence>
<dbReference type="Pfam" id="PF01233">
    <property type="entry name" value="NMT"/>
    <property type="match status" value="1"/>
</dbReference>
<dbReference type="PROSITE" id="PS00975">
    <property type="entry name" value="NMT_1"/>
    <property type="match status" value="1"/>
</dbReference>
<feature type="domain" description="Glycylpeptide N-tetradecanoyltransferase N-terminal" evidence="8">
    <location>
        <begin position="82"/>
        <end position="239"/>
    </location>
</feature>
<dbReference type="InterPro" id="IPR022676">
    <property type="entry name" value="NMT_N"/>
</dbReference>
<evidence type="ECO:0000256" key="5">
    <source>
        <dbReference type="RuleBase" id="RU000586"/>
    </source>
</evidence>
<dbReference type="PROSITE" id="PS00976">
    <property type="entry name" value="NMT_2"/>
    <property type="match status" value="1"/>
</dbReference>